<dbReference type="Proteomes" id="UP000644756">
    <property type="component" value="Unassembled WGS sequence"/>
</dbReference>
<sequence length="235" mass="26655">MSSNGYEQVGVAMTCRGFEEYRRMFGLTSEDLLAGEVLDVAAGASSFTADANGLGYKALAVDPRYALDAGQLKQEAAEEIDVSTTKLEGLQEHYDWTYYGNLKRHKEGRIASLERFVADRTALDFQSRYIAGKLPELPFESSRFSLVLCSHFLFLYGQQFDMEFHRQALRELIRVCRPGGQIRIYPLVTLRFERFPGLDQLLELIRESGASAEFRKSELPFIPGSSQHLNIRVQH</sequence>
<dbReference type="RefSeq" id="WP_188532423.1">
    <property type="nucleotide sequence ID" value="NZ_BMGR01000012.1"/>
</dbReference>
<dbReference type="GO" id="GO:0008757">
    <property type="term" value="F:S-adenosylmethionine-dependent methyltransferase activity"/>
    <property type="evidence" value="ECO:0007669"/>
    <property type="project" value="InterPro"/>
</dbReference>
<protein>
    <submittedName>
        <fullName evidence="2">SAM-dependent methyltransferase</fullName>
    </submittedName>
</protein>
<keyword evidence="3" id="KW-1185">Reference proteome</keyword>
<dbReference type="InterPro" id="IPR013216">
    <property type="entry name" value="Methyltransf_11"/>
</dbReference>
<gene>
    <name evidence="2" type="ORF">GCM10010916_35660</name>
</gene>
<dbReference type="Gene3D" id="3.40.50.150">
    <property type="entry name" value="Vaccinia Virus protein VP39"/>
    <property type="match status" value="1"/>
</dbReference>
<dbReference type="SUPFAM" id="SSF53335">
    <property type="entry name" value="S-adenosyl-L-methionine-dependent methyltransferases"/>
    <property type="match status" value="1"/>
</dbReference>
<feature type="domain" description="Methyltransferase type 11" evidence="1">
    <location>
        <begin position="127"/>
        <end position="182"/>
    </location>
</feature>
<dbReference type="EMBL" id="BMGR01000012">
    <property type="protein sequence ID" value="GGG15608.1"/>
    <property type="molecule type" value="Genomic_DNA"/>
</dbReference>
<comment type="caution">
    <text evidence="2">The sequence shown here is derived from an EMBL/GenBank/DDBJ whole genome shotgun (WGS) entry which is preliminary data.</text>
</comment>
<keyword evidence="2" id="KW-0808">Transferase</keyword>
<reference evidence="2" key="2">
    <citation type="submission" date="2020-09" db="EMBL/GenBank/DDBJ databases">
        <authorList>
            <person name="Sun Q."/>
            <person name="Zhou Y."/>
        </authorList>
    </citation>
    <scope>NUCLEOTIDE SEQUENCE</scope>
    <source>
        <strain evidence="2">CGMCC 1.12987</strain>
    </source>
</reference>
<dbReference type="InterPro" id="IPR029063">
    <property type="entry name" value="SAM-dependent_MTases_sf"/>
</dbReference>
<dbReference type="Pfam" id="PF08241">
    <property type="entry name" value="Methyltransf_11"/>
    <property type="match status" value="1"/>
</dbReference>
<reference evidence="2" key="1">
    <citation type="journal article" date="2014" name="Int. J. Syst. Evol. Microbiol.">
        <title>Complete genome sequence of Corynebacterium casei LMG S-19264T (=DSM 44701T), isolated from a smear-ripened cheese.</title>
        <authorList>
            <consortium name="US DOE Joint Genome Institute (JGI-PGF)"/>
            <person name="Walter F."/>
            <person name="Albersmeier A."/>
            <person name="Kalinowski J."/>
            <person name="Ruckert C."/>
        </authorList>
    </citation>
    <scope>NUCLEOTIDE SEQUENCE</scope>
    <source>
        <strain evidence="2">CGMCC 1.12987</strain>
    </source>
</reference>
<keyword evidence="2" id="KW-0489">Methyltransferase</keyword>
<evidence type="ECO:0000313" key="3">
    <source>
        <dbReference type="Proteomes" id="UP000644756"/>
    </source>
</evidence>
<evidence type="ECO:0000313" key="2">
    <source>
        <dbReference type="EMBL" id="GGG15608.1"/>
    </source>
</evidence>
<evidence type="ECO:0000259" key="1">
    <source>
        <dbReference type="Pfam" id="PF08241"/>
    </source>
</evidence>
<organism evidence="2 3">
    <name type="scientific">Paenibacillus abyssi</name>
    <dbReference type="NCBI Taxonomy" id="1340531"/>
    <lineage>
        <taxon>Bacteria</taxon>
        <taxon>Bacillati</taxon>
        <taxon>Bacillota</taxon>
        <taxon>Bacilli</taxon>
        <taxon>Bacillales</taxon>
        <taxon>Paenibacillaceae</taxon>
        <taxon>Paenibacillus</taxon>
    </lineage>
</organism>
<proteinExistence type="predicted"/>
<dbReference type="AlphaFoldDB" id="A0A917FZT9"/>
<accession>A0A917FZT9</accession>
<name>A0A917FZT9_9BACL</name>
<dbReference type="GO" id="GO:0032259">
    <property type="term" value="P:methylation"/>
    <property type="evidence" value="ECO:0007669"/>
    <property type="project" value="UniProtKB-KW"/>
</dbReference>